<dbReference type="InterPro" id="IPR037401">
    <property type="entry name" value="SnoaL-like"/>
</dbReference>
<feature type="domain" description="SnoaL-like" evidence="1">
    <location>
        <begin position="86"/>
        <end position="181"/>
    </location>
</feature>
<comment type="caution">
    <text evidence="2">The sequence shown here is derived from an EMBL/GenBank/DDBJ whole genome shotgun (WGS) entry which is preliminary data.</text>
</comment>
<dbReference type="SUPFAM" id="SSF54427">
    <property type="entry name" value="NTF2-like"/>
    <property type="match status" value="1"/>
</dbReference>
<dbReference type="OrthoDB" id="8684708at2"/>
<dbReference type="Proteomes" id="UP000309389">
    <property type="component" value="Unassembled WGS sequence"/>
</dbReference>
<evidence type="ECO:0000313" key="3">
    <source>
        <dbReference type="Proteomes" id="UP000309389"/>
    </source>
</evidence>
<reference evidence="2 3" key="1">
    <citation type="submission" date="2019-04" db="EMBL/GenBank/DDBJ databases">
        <title>Altererythrobacter aquimixticola sp. nov., isolated from sediment of junction between the ocean and a freshwater spring.</title>
        <authorList>
            <person name="Yoon J.-H."/>
        </authorList>
    </citation>
    <scope>NUCLEOTIDE SEQUENCE [LARGE SCALE GENOMIC DNA]</scope>
    <source>
        <strain evidence="2 3">SSKS-13</strain>
    </source>
</reference>
<dbReference type="EMBL" id="SSHH01000003">
    <property type="protein sequence ID" value="TIX49605.1"/>
    <property type="molecule type" value="Genomic_DNA"/>
</dbReference>
<proteinExistence type="predicted"/>
<keyword evidence="3" id="KW-1185">Reference proteome</keyword>
<dbReference type="Gene3D" id="3.10.450.50">
    <property type="match status" value="1"/>
</dbReference>
<sequence length="187" mass="20252">MPRMRCGYFRRPVECAARKRALHRLRAKGISENAFSTLRGLGSPLPQPSAEGKLAVTRRLALTLAACALAATPVHAQQQSPAEAVVQAHIDAYRAGDFEAFLATFARDAVLSYDGMMFYGRTEIREAYHLNFQPGAPSFYLVSSGTKGNLVWLRAGYTLADGTDICCSDTAYAVQDGHIVRADVAGP</sequence>
<evidence type="ECO:0000313" key="2">
    <source>
        <dbReference type="EMBL" id="TIX49605.1"/>
    </source>
</evidence>
<name>A0A4T3F2G7_9SPHN</name>
<dbReference type="AlphaFoldDB" id="A0A4T3F2G7"/>
<evidence type="ECO:0000259" key="1">
    <source>
        <dbReference type="Pfam" id="PF12680"/>
    </source>
</evidence>
<protein>
    <recommendedName>
        <fullName evidence="1">SnoaL-like domain-containing protein</fullName>
    </recommendedName>
</protein>
<dbReference type="InterPro" id="IPR032710">
    <property type="entry name" value="NTF2-like_dom_sf"/>
</dbReference>
<organism evidence="2 3">
    <name type="scientific">Alteraurantiacibacter aquimixticola</name>
    <dbReference type="NCBI Taxonomy" id="2489173"/>
    <lineage>
        <taxon>Bacteria</taxon>
        <taxon>Pseudomonadati</taxon>
        <taxon>Pseudomonadota</taxon>
        <taxon>Alphaproteobacteria</taxon>
        <taxon>Sphingomonadales</taxon>
        <taxon>Erythrobacteraceae</taxon>
        <taxon>Alteraurantiacibacter</taxon>
    </lineage>
</organism>
<accession>A0A4T3F2G7</accession>
<gene>
    <name evidence="2" type="ORF">E5222_12275</name>
</gene>
<dbReference type="Pfam" id="PF12680">
    <property type="entry name" value="SnoaL_2"/>
    <property type="match status" value="1"/>
</dbReference>